<evidence type="ECO:0000256" key="4">
    <source>
        <dbReference type="ARBA" id="ARBA00022833"/>
    </source>
</evidence>
<organism evidence="12">
    <name type="scientific">Schistocephalus solidus</name>
    <name type="common">Tapeworm</name>
    <dbReference type="NCBI Taxonomy" id="70667"/>
    <lineage>
        <taxon>Eukaryota</taxon>
        <taxon>Metazoa</taxon>
        <taxon>Spiralia</taxon>
        <taxon>Lophotrochozoa</taxon>
        <taxon>Platyhelminthes</taxon>
        <taxon>Cestoda</taxon>
        <taxon>Eucestoda</taxon>
        <taxon>Diphyllobothriidea</taxon>
        <taxon>Diphyllobothriidae</taxon>
        <taxon>Schistocephalus</taxon>
    </lineage>
</organism>
<dbReference type="GO" id="GO:0003700">
    <property type="term" value="F:DNA-binding transcription factor activity"/>
    <property type="evidence" value="ECO:0007669"/>
    <property type="project" value="InterPro"/>
</dbReference>
<dbReference type="Gene3D" id="3.30.160.60">
    <property type="entry name" value="Classic Zinc Finger"/>
    <property type="match status" value="1"/>
</dbReference>
<proteinExistence type="predicted"/>
<feature type="domain" description="C2H2-type" evidence="9">
    <location>
        <begin position="126"/>
        <end position="153"/>
    </location>
</feature>
<feature type="compositionally biased region" description="Low complexity" evidence="8">
    <location>
        <begin position="63"/>
        <end position="84"/>
    </location>
</feature>
<keyword evidence="5" id="KW-0805">Transcription regulation</keyword>
<feature type="region of interest" description="Disordered" evidence="8">
    <location>
        <begin position="63"/>
        <end position="85"/>
    </location>
</feature>
<keyword evidence="6" id="KW-0804">Transcription</keyword>
<evidence type="ECO:0000256" key="1">
    <source>
        <dbReference type="ARBA" id="ARBA00022723"/>
    </source>
</evidence>
<name>A0A183S826_SCHSO</name>
<keyword evidence="3 7" id="KW-0863">Zinc-finger</keyword>
<dbReference type="Proteomes" id="UP000275846">
    <property type="component" value="Unassembled WGS sequence"/>
</dbReference>
<dbReference type="OrthoDB" id="6220440at2759"/>
<reference evidence="12" key="1">
    <citation type="submission" date="2016-06" db="UniProtKB">
        <authorList>
            <consortium name="WormBaseParasite"/>
        </authorList>
    </citation>
    <scope>IDENTIFICATION</scope>
</reference>
<dbReference type="WBParaSite" id="SSLN_0000039201-mRNA-1">
    <property type="protein sequence ID" value="SSLN_0000039201-mRNA-1"/>
    <property type="gene ID" value="SSLN_0000039201"/>
</dbReference>
<sequence length="259" mass="28302">MKTSSAIYEANRIAAAKAKIVARQSPVPRTNIVDAQAPPTCQRCQRIFRARIGLVGHLRTQCTNNPTIPTSTSNSANSLSGSPTLTPGINSRTLIVIETTSQYSSPVTPTIANTTTTTTSDGDCLLNCPQCDRTFTSRISLVGHMRIHRTETGEPVLRAPTHSRDRRLHCPHCPRAFTHRIGLFGPMRIHDNRIHRNADNTETPCTPSAPAILTATPITMNQCMGLRHTVDAPASTAHHVSRTFIHRMGLIGHLRLQAT</sequence>
<keyword evidence="2" id="KW-0677">Repeat</keyword>
<dbReference type="GO" id="GO:0008270">
    <property type="term" value="F:zinc ion binding"/>
    <property type="evidence" value="ECO:0007669"/>
    <property type="project" value="UniProtKB-KW"/>
</dbReference>
<accession>A0A183S826</accession>
<dbReference type="PROSITE" id="PS00028">
    <property type="entry name" value="ZINC_FINGER_C2H2_1"/>
    <property type="match status" value="1"/>
</dbReference>
<dbReference type="GO" id="GO:0000976">
    <property type="term" value="F:transcription cis-regulatory region binding"/>
    <property type="evidence" value="ECO:0007669"/>
    <property type="project" value="TreeGrafter"/>
</dbReference>
<dbReference type="STRING" id="70667.A0A183S826"/>
<evidence type="ECO:0000256" key="2">
    <source>
        <dbReference type="ARBA" id="ARBA00022737"/>
    </source>
</evidence>
<protein>
    <submittedName>
        <fullName evidence="12">C2H2-type domain-containing protein</fullName>
    </submittedName>
</protein>
<evidence type="ECO:0000313" key="11">
    <source>
        <dbReference type="Proteomes" id="UP000275846"/>
    </source>
</evidence>
<keyword evidence="1" id="KW-0479">Metal-binding</keyword>
<evidence type="ECO:0000256" key="8">
    <source>
        <dbReference type="SAM" id="MobiDB-lite"/>
    </source>
</evidence>
<gene>
    <name evidence="10" type="ORF">SSLN_LOCUS374</name>
</gene>
<evidence type="ECO:0000256" key="5">
    <source>
        <dbReference type="ARBA" id="ARBA00023015"/>
    </source>
</evidence>
<dbReference type="EMBL" id="UYSU01000249">
    <property type="protein sequence ID" value="VDL85494.1"/>
    <property type="molecule type" value="Genomic_DNA"/>
</dbReference>
<evidence type="ECO:0000256" key="6">
    <source>
        <dbReference type="ARBA" id="ARBA00023163"/>
    </source>
</evidence>
<evidence type="ECO:0000256" key="3">
    <source>
        <dbReference type="ARBA" id="ARBA00022771"/>
    </source>
</evidence>
<dbReference type="Pfam" id="PF00096">
    <property type="entry name" value="zf-C2H2"/>
    <property type="match status" value="1"/>
</dbReference>
<dbReference type="SUPFAM" id="SSF57667">
    <property type="entry name" value="beta-beta-alpha zinc fingers"/>
    <property type="match status" value="1"/>
</dbReference>
<dbReference type="InterPro" id="IPR044653">
    <property type="entry name" value="AZF1/2/3-like"/>
</dbReference>
<dbReference type="FunFam" id="3.30.160.60:FF:000446">
    <property type="entry name" value="Zinc finger protein"/>
    <property type="match status" value="1"/>
</dbReference>
<dbReference type="PANTHER" id="PTHR45988:SF18">
    <property type="entry name" value="C2H2-TYPE ZINC FINGER FAMILY PROTEIN"/>
    <property type="match status" value="1"/>
</dbReference>
<dbReference type="PROSITE" id="PS50157">
    <property type="entry name" value="ZINC_FINGER_C2H2_2"/>
    <property type="match status" value="1"/>
</dbReference>
<keyword evidence="4" id="KW-0862">Zinc</keyword>
<dbReference type="InterPro" id="IPR036236">
    <property type="entry name" value="Znf_C2H2_sf"/>
</dbReference>
<evidence type="ECO:0000256" key="7">
    <source>
        <dbReference type="PROSITE-ProRule" id="PRU00042"/>
    </source>
</evidence>
<dbReference type="GO" id="GO:0005634">
    <property type="term" value="C:nucleus"/>
    <property type="evidence" value="ECO:0007669"/>
    <property type="project" value="TreeGrafter"/>
</dbReference>
<dbReference type="PANTHER" id="PTHR45988">
    <property type="entry name" value="C2H2 TYPE ZINC FINGER TRANSCRIPTION FACTOR FAMILY-RELATED"/>
    <property type="match status" value="1"/>
</dbReference>
<evidence type="ECO:0000259" key="9">
    <source>
        <dbReference type="PROSITE" id="PS50157"/>
    </source>
</evidence>
<evidence type="ECO:0000313" key="12">
    <source>
        <dbReference type="WBParaSite" id="SSLN_0000039201-mRNA-1"/>
    </source>
</evidence>
<keyword evidence="11" id="KW-1185">Reference proteome</keyword>
<dbReference type="SMART" id="SM00355">
    <property type="entry name" value="ZnF_C2H2"/>
    <property type="match status" value="3"/>
</dbReference>
<dbReference type="AlphaFoldDB" id="A0A183S826"/>
<evidence type="ECO:0000313" key="10">
    <source>
        <dbReference type="EMBL" id="VDL85494.1"/>
    </source>
</evidence>
<dbReference type="InterPro" id="IPR013087">
    <property type="entry name" value="Znf_C2H2_type"/>
</dbReference>
<reference evidence="10 11" key="2">
    <citation type="submission" date="2018-11" db="EMBL/GenBank/DDBJ databases">
        <authorList>
            <consortium name="Pathogen Informatics"/>
        </authorList>
    </citation>
    <scope>NUCLEOTIDE SEQUENCE [LARGE SCALE GENOMIC DNA]</scope>
    <source>
        <strain evidence="10 11">NST_G2</strain>
    </source>
</reference>